<name>A0A371IZ24_9FIRM</name>
<reference evidence="1 2" key="1">
    <citation type="journal article" date="2017" name="Genome Announc.">
        <title>Draft Genome Sequence of Romboutsia weinsteinii sp. nov. Strain CCRI-19649(T) Isolated from Surface Water.</title>
        <authorList>
            <person name="Maheux A.F."/>
            <person name="Boudreau D.K."/>
            <person name="Berube E."/>
            <person name="Boissinot M."/>
            <person name="Cantin P."/>
            <person name="Raymond F."/>
            <person name="Corbeil J."/>
            <person name="Omar R.F."/>
            <person name="Bergeron M.G."/>
        </authorList>
    </citation>
    <scope>NUCLEOTIDE SEQUENCE [LARGE SCALE GENOMIC DNA]</scope>
    <source>
        <strain evidence="1 2">CCRI-19649</strain>
    </source>
</reference>
<keyword evidence="2" id="KW-1185">Reference proteome</keyword>
<dbReference type="AlphaFoldDB" id="A0A371IZ24"/>
<evidence type="ECO:0000313" key="1">
    <source>
        <dbReference type="EMBL" id="RDY25716.1"/>
    </source>
</evidence>
<comment type="caution">
    <text evidence="1">The sequence shown here is derived from an EMBL/GenBank/DDBJ whole genome shotgun (WGS) entry which is preliminary data.</text>
</comment>
<dbReference type="NCBIfam" id="TIGR04223">
    <property type="entry name" value="quorum_AgrD"/>
    <property type="match status" value="1"/>
</dbReference>
<dbReference type="EMBL" id="NOJY02000051">
    <property type="protein sequence ID" value="RDY25716.1"/>
    <property type="molecule type" value="Genomic_DNA"/>
</dbReference>
<dbReference type="Proteomes" id="UP000215694">
    <property type="component" value="Unassembled WGS sequence"/>
</dbReference>
<dbReference type="InterPro" id="IPR009229">
    <property type="entry name" value="AgrD"/>
</dbReference>
<sequence>MEVINMNFLFNSLADVLNKVAQQASTRCAIIFFEQEVPKSLREE</sequence>
<protein>
    <submittedName>
        <fullName evidence="1">Cyclic lactone autoinducer peptide</fullName>
    </submittedName>
</protein>
<proteinExistence type="predicted"/>
<evidence type="ECO:0000313" key="2">
    <source>
        <dbReference type="Proteomes" id="UP000215694"/>
    </source>
</evidence>
<gene>
    <name evidence="1" type="ORF">CHL78_016720</name>
</gene>
<accession>A0A371IZ24</accession>
<organism evidence="1 2">
    <name type="scientific">Romboutsia weinsteinii</name>
    <dbReference type="NCBI Taxonomy" id="2020949"/>
    <lineage>
        <taxon>Bacteria</taxon>
        <taxon>Bacillati</taxon>
        <taxon>Bacillota</taxon>
        <taxon>Clostridia</taxon>
        <taxon>Peptostreptococcales</taxon>
        <taxon>Peptostreptococcaceae</taxon>
        <taxon>Romboutsia</taxon>
    </lineage>
</organism>